<dbReference type="Pfam" id="PF26116">
    <property type="entry name" value="FAM13A"/>
    <property type="match status" value="1"/>
</dbReference>
<evidence type="ECO:0000313" key="2">
    <source>
        <dbReference type="EMBL" id="EST49596.1"/>
    </source>
</evidence>
<name>V6M0L6_9EUKA</name>
<accession>V6M0L6</accession>
<dbReference type="EMBL" id="KI545944">
    <property type="protein sequence ID" value="EST49596.1"/>
    <property type="molecule type" value="Genomic_DNA"/>
</dbReference>
<reference evidence="3" key="2">
    <citation type="submission" date="2020-12" db="EMBL/GenBank/DDBJ databases">
        <title>New Spironucleus salmonicida genome in near-complete chromosomes.</title>
        <authorList>
            <person name="Xu F."/>
            <person name="Kurt Z."/>
            <person name="Jimenez-Gonzalez A."/>
            <person name="Astvaldsson A."/>
            <person name="Andersson J.O."/>
            <person name="Svard S.G."/>
        </authorList>
    </citation>
    <scope>NUCLEOTIDE SEQUENCE</scope>
    <source>
        <strain evidence="3">ATCC 50377</strain>
    </source>
</reference>
<evidence type="ECO:0000313" key="4">
    <source>
        <dbReference type="Proteomes" id="UP000018208"/>
    </source>
</evidence>
<feature type="domain" description="FAM13A-like" evidence="1">
    <location>
        <begin position="200"/>
        <end position="253"/>
    </location>
</feature>
<proteinExistence type="predicted"/>
<keyword evidence="4" id="KW-1185">Reference proteome</keyword>
<dbReference type="OrthoDB" id="10253882at2759"/>
<reference evidence="2 3" key="1">
    <citation type="journal article" date="2014" name="PLoS Genet.">
        <title>The Genome of Spironucleus salmonicida Highlights a Fish Pathogen Adapted to Fluctuating Environments.</title>
        <authorList>
            <person name="Xu F."/>
            <person name="Jerlstrom-Hultqvist J."/>
            <person name="Einarsson E."/>
            <person name="Astvaldsson A."/>
            <person name="Svard S.G."/>
            <person name="Andersson J.O."/>
        </authorList>
    </citation>
    <scope>NUCLEOTIDE SEQUENCE</scope>
    <source>
        <strain evidence="3">ATCC 50377</strain>
    </source>
</reference>
<dbReference type="AlphaFoldDB" id="V6M0L6"/>
<organism evidence="2">
    <name type="scientific">Spironucleus salmonicida</name>
    <dbReference type="NCBI Taxonomy" id="348837"/>
    <lineage>
        <taxon>Eukaryota</taxon>
        <taxon>Metamonada</taxon>
        <taxon>Diplomonadida</taxon>
        <taxon>Hexamitidae</taxon>
        <taxon>Hexamitinae</taxon>
        <taxon>Spironucleus</taxon>
    </lineage>
</organism>
<dbReference type="InterPro" id="IPR059029">
    <property type="entry name" value="FAM13A_dom"/>
</dbReference>
<dbReference type="Proteomes" id="UP000018208">
    <property type="component" value="Unassembled WGS sequence"/>
</dbReference>
<evidence type="ECO:0000259" key="1">
    <source>
        <dbReference type="Pfam" id="PF26116"/>
    </source>
</evidence>
<dbReference type="EMBL" id="AUWU02000007">
    <property type="protein sequence ID" value="KAH0570893.1"/>
    <property type="molecule type" value="Genomic_DNA"/>
</dbReference>
<protein>
    <recommendedName>
        <fullName evidence="1">FAM13A-like domain-containing protein</fullName>
    </recommendedName>
</protein>
<gene>
    <name evidence="2" type="ORF">SS50377_10039</name>
    <name evidence="3" type="ORF">SS50377_27186</name>
</gene>
<sequence length="364" mass="41709">MIPFEILTSPQFDSILTLTSECISTIFDTAVKNYTPQSQRPLSQPQLIQTSTTPLLSDLIVKLLSSPIQLPQAPRPIPTSTPVISTPASLIPIEQIRKTPFILQDRQTASRAQLEAWASTVVLASLRGRHAFVKSLILVWDDDSLPLTEKHLKRCNRMVRLERKWGNIPTIDAQNGKVKQKNVSVMGKQQSVQKGISKEKEVQMLSDYRGILKNVLRDFNLQFEKKFGREPNKEDKEQLRPLYMEYKALKQYVADEIDSKQLSVDDPIVRPLLMQLIQIKQQATNQLQKVVPRDQSGIKLFKREVQKCLFSYKELYDKSLSAVQFYKKANGKIPHGLQENWAQGFIEVYNLLFSAYEKLKAQVK</sequence>
<evidence type="ECO:0000313" key="3">
    <source>
        <dbReference type="EMBL" id="KAH0570893.1"/>
    </source>
</evidence>
<dbReference type="VEuPathDB" id="GiardiaDB:SS50377_27186"/>